<dbReference type="OrthoDB" id="10416423at2759"/>
<evidence type="ECO:0000313" key="2">
    <source>
        <dbReference type="Proteomes" id="UP000266673"/>
    </source>
</evidence>
<dbReference type="STRING" id="44941.A0A397VFX1"/>
<protein>
    <submittedName>
        <fullName evidence="1">Uncharacterized protein</fullName>
    </submittedName>
</protein>
<organism evidence="1 2">
    <name type="scientific">Gigaspora rosea</name>
    <dbReference type="NCBI Taxonomy" id="44941"/>
    <lineage>
        <taxon>Eukaryota</taxon>
        <taxon>Fungi</taxon>
        <taxon>Fungi incertae sedis</taxon>
        <taxon>Mucoromycota</taxon>
        <taxon>Glomeromycotina</taxon>
        <taxon>Glomeromycetes</taxon>
        <taxon>Diversisporales</taxon>
        <taxon>Gigasporaceae</taxon>
        <taxon>Gigaspora</taxon>
    </lineage>
</organism>
<evidence type="ECO:0000313" key="1">
    <source>
        <dbReference type="EMBL" id="RIB20698.1"/>
    </source>
</evidence>
<proteinExistence type="predicted"/>
<gene>
    <name evidence="1" type="ORF">C2G38_2178638</name>
</gene>
<name>A0A397VFX1_9GLOM</name>
<keyword evidence="2" id="KW-1185">Reference proteome</keyword>
<dbReference type="AlphaFoldDB" id="A0A397VFX1"/>
<accession>A0A397VFX1</accession>
<dbReference type="EMBL" id="QKWP01000403">
    <property type="protein sequence ID" value="RIB20698.1"/>
    <property type="molecule type" value="Genomic_DNA"/>
</dbReference>
<dbReference type="Proteomes" id="UP000266673">
    <property type="component" value="Unassembled WGS sequence"/>
</dbReference>
<sequence length="99" mass="11218">MSEQDNQAFLTKIQQTACCPKNWILEASFAKTLGLLAIRKSKWEAIRTHYSKNNISPIVDSLKGRVFSNHAIKFETVLHILTFIRNFSMQHGLSSPGNV</sequence>
<reference evidence="1 2" key="1">
    <citation type="submission" date="2018-06" db="EMBL/GenBank/DDBJ databases">
        <title>Comparative genomics reveals the genomic features of Rhizophagus irregularis, R. cerebriforme, R. diaphanum and Gigaspora rosea, and their symbiotic lifestyle signature.</title>
        <authorList>
            <person name="Morin E."/>
            <person name="San Clemente H."/>
            <person name="Chen E.C.H."/>
            <person name="De La Providencia I."/>
            <person name="Hainaut M."/>
            <person name="Kuo A."/>
            <person name="Kohler A."/>
            <person name="Murat C."/>
            <person name="Tang N."/>
            <person name="Roy S."/>
            <person name="Loubradou J."/>
            <person name="Henrissat B."/>
            <person name="Grigoriev I.V."/>
            <person name="Corradi N."/>
            <person name="Roux C."/>
            <person name="Martin F.M."/>
        </authorList>
    </citation>
    <scope>NUCLEOTIDE SEQUENCE [LARGE SCALE GENOMIC DNA]</scope>
    <source>
        <strain evidence="1 2">DAOM 194757</strain>
    </source>
</reference>
<comment type="caution">
    <text evidence="1">The sequence shown here is derived from an EMBL/GenBank/DDBJ whole genome shotgun (WGS) entry which is preliminary data.</text>
</comment>